<dbReference type="Proteomes" id="UP000588586">
    <property type="component" value="Unassembled WGS sequence"/>
</dbReference>
<keyword evidence="5" id="KW-1185">Reference proteome</keyword>
<feature type="region of interest" description="Disordered" evidence="1">
    <location>
        <begin position="26"/>
        <end position="51"/>
    </location>
</feature>
<name>A0A849HLB6_9MICO</name>
<dbReference type="Pfam" id="PF12222">
    <property type="entry name" value="PNGaseA"/>
    <property type="match status" value="1"/>
</dbReference>
<feature type="domain" description="Peptide N-acetyl-beta-D-glucosaminyl asparaginase amidase A N-terminal" evidence="3">
    <location>
        <begin position="50"/>
        <end position="349"/>
    </location>
</feature>
<comment type="caution">
    <text evidence="4">The sequence shown here is derived from an EMBL/GenBank/DDBJ whole genome shotgun (WGS) entry which is preliminary data.</text>
</comment>
<evidence type="ECO:0000313" key="5">
    <source>
        <dbReference type="Proteomes" id="UP000588586"/>
    </source>
</evidence>
<proteinExistence type="predicted"/>
<feature type="chain" id="PRO_5032375211" description="Peptide N-acetyl-beta-D-glucosaminyl asparaginase amidase A N-terminal domain-containing protein" evidence="2">
    <location>
        <begin position="26"/>
        <end position="550"/>
    </location>
</feature>
<gene>
    <name evidence="4" type="ORF">HJG52_19660</name>
</gene>
<feature type="signal peptide" evidence="2">
    <location>
        <begin position="1"/>
        <end position="25"/>
    </location>
</feature>
<dbReference type="InterPro" id="IPR056948">
    <property type="entry name" value="PNGaseA_N"/>
</dbReference>
<protein>
    <recommendedName>
        <fullName evidence="3">Peptide N-acetyl-beta-D-glucosaminyl asparaginase amidase A N-terminal domain-containing protein</fullName>
    </recommendedName>
</protein>
<dbReference type="EMBL" id="JABEPQ010000007">
    <property type="protein sequence ID" value="NNM48208.1"/>
    <property type="molecule type" value="Genomic_DNA"/>
</dbReference>
<keyword evidence="2" id="KW-0732">Signal</keyword>
<reference evidence="4 5" key="1">
    <citation type="submission" date="2020-04" db="EMBL/GenBank/DDBJ databases">
        <title>Knoellia sp. isolate from air conditioner.</title>
        <authorList>
            <person name="Chea S."/>
            <person name="Kim D.-U."/>
        </authorList>
    </citation>
    <scope>NUCLEOTIDE SEQUENCE [LARGE SCALE GENOMIC DNA]</scope>
    <source>
        <strain evidence="4 5">DB2414S</strain>
    </source>
</reference>
<evidence type="ECO:0000313" key="4">
    <source>
        <dbReference type="EMBL" id="NNM48208.1"/>
    </source>
</evidence>
<sequence>MRPRLLAAIAAATLLAPLAATTAAAGATPPPEFGNDWDNPRTAAPPVPVPDTKSCSVQIVDHEFRDFAVYSNEFTPPAACGTRWSAVRLRMEGAVAGRQFDRLGWLDVGGVRVLTTSTPEPSPDGITWHVEKDLTELAPLFTTRQQVQMSIGNVVNETYTGVLDVQVWLDFYQPGDGRGPAKTADRVLPLADSRREDTDLVGSITLPRNTTQVAADVFATGSGGGCEEFWDTSAPASTGYSCSDGLPYREVDVTIDGKLAGTALPYAVIYTGGWSNPFLWYTIPSPNAFDIPPLRYDLTPFAGLLNDGRAHDVRISVAGVPAGQSGWTLAPRFRVWTDPDREVVTGGLTKLQAPAASIDSTVTGAGDKAGSVVLGARRSFTASGWLDTSKGRVTTTVQRDLTNDSDHRWTDDEADDVLKATWRDRSTSTVTTANGKPSVTTEDLRYAKDGTLGFHPHPGIDGAYDVTGDITITYAQDSTAMRFGRTVLNRSMSDTYDGKASWVYNVPRDQRHGMATTNESYRLTGDPLLGCYSRDLTSVNGTFTVDRTGC</sequence>
<dbReference type="AlphaFoldDB" id="A0A849HLB6"/>
<organism evidence="4 5">
    <name type="scientific">Knoellia koreensis</name>
    <dbReference type="NCBI Taxonomy" id="2730921"/>
    <lineage>
        <taxon>Bacteria</taxon>
        <taxon>Bacillati</taxon>
        <taxon>Actinomycetota</taxon>
        <taxon>Actinomycetes</taxon>
        <taxon>Micrococcales</taxon>
        <taxon>Intrasporangiaceae</taxon>
        <taxon>Knoellia</taxon>
    </lineage>
</organism>
<evidence type="ECO:0000256" key="1">
    <source>
        <dbReference type="SAM" id="MobiDB-lite"/>
    </source>
</evidence>
<dbReference type="RefSeq" id="WP_171245340.1">
    <property type="nucleotide sequence ID" value="NZ_JABEPQ010000007.1"/>
</dbReference>
<evidence type="ECO:0000259" key="3">
    <source>
        <dbReference type="Pfam" id="PF12222"/>
    </source>
</evidence>
<dbReference type="PANTHER" id="PTHR31104">
    <property type="entry name" value="PEPTIDE-N4-(N-ACETYL-BETA-GLUCOSAMINYL)ASPARAGINE AMIDASE A PROTEIN"/>
    <property type="match status" value="1"/>
</dbReference>
<evidence type="ECO:0000256" key="2">
    <source>
        <dbReference type="SAM" id="SignalP"/>
    </source>
</evidence>
<accession>A0A849HLB6</accession>
<dbReference type="InterPro" id="IPR021102">
    <property type="entry name" value="PNGase_A"/>
</dbReference>